<dbReference type="SUPFAM" id="SSF55961">
    <property type="entry name" value="Bet v1-like"/>
    <property type="match status" value="1"/>
</dbReference>
<accession>A0A6P2CIA6</accession>
<sequence>MPRRADCEPRHRRRPVLPYARGCCDLRYHQPPTENRQTEKEPTVAASTLEASIDIDARPQDVWAVVADLKRMGEWSPQCRRMFVLGGVVEHGTRTVNVNRQGLLVWPTTAKVVEFVPNRTIAFRIAENRTVWRYEIEPTETGSRLTERREAPNGTSAVSQLLVKWVLGGNDGFEDELRKGIESTLARVKAAAEQSRTTV</sequence>
<evidence type="ECO:0000313" key="1">
    <source>
        <dbReference type="EMBL" id="TXG92032.1"/>
    </source>
</evidence>
<dbReference type="InterPro" id="IPR023393">
    <property type="entry name" value="START-like_dom_sf"/>
</dbReference>
<reference evidence="1 2" key="1">
    <citation type="submission" date="2018-07" db="EMBL/GenBank/DDBJ databases">
        <title>Genome sequence of Rhodococcus rhodnii ATCC 35071 from Rhodnius prolixus.</title>
        <authorList>
            <person name="Patel V."/>
            <person name="Vogel K.J."/>
        </authorList>
    </citation>
    <scope>NUCLEOTIDE SEQUENCE [LARGE SCALE GENOMIC DNA]</scope>
    <source>
        <strain evidence="1 2">ATCC 35071</strain>
    </source>
</reference>
<name>A0A6P2CIA6_9NOCA</name>
<proteinExistence type="predicted"/>
<dbReference type="Pfam" id="PF10604">
    <property type="entry name" value="Polyketide_cyc2"/>
    <property type="match status" value="1"/>
</dbReference>
<organism evidence="1 2">
    <name type="scientific">Rhodococcus rhodnii</name>
    <dbReference type="NCBI Taxonomy" id="38312"/>
    <lineage>
        <taxon>Bacteria</taxon>
        <taxon>Bacillati</taxon>
        <taxon>Actinomycetota</taxon>
        <taxon>Actinomycetes</taxon>
        <taxon>Mycobacteriales</taxon>
        <taxon>Nocardiaceae</taxon>
        <taxon>Rhodococcus</taxon>
    </lineage>
</organism>
<dbReference type="Gene3D" id="3.30.530.20">
    <property type="match status" value="1"/>
</dbReference>
<gene>
    <name evidence="1" type="ORF">DW322_19970</name>
</gene>
<protein>
    <submittedName>
        <fullName evidence="1">SRPBCC family protein</fullName>
    </submittedName>
</protein>
<dbReference type="InterPro" id="IPR019587">
    <property type="entry name" value="Polyketide_cyclase/dehydratase"/>
</dbReference>
<dbReference type="EMBL" id="QRCM01000001">
    <property type="protein sequence ID" value="TXG92032.1"/>
    <property type="molecule type" value="Genomic_DNA"/>
</dbReference>
<dbReference type="Proteomes" id="UP000471120">
    <property type="component" value="Unassembled WGS sequence"/>
</dbReference>
<dbReference type="AlphaFoldDB" id="A0A6P2CIA6"/>
<evidence type="ECO:0000313" key="2">
    <source>
        <dbReference type="Proteomes" id="UP000471120"/>
    </source>
</evidence>
<dbReference type="CDD" id="cd07812">
    <property type="entry name" value="SRPBCC"/>
    <property type="match status" value="1"/>
</dbReference>
<comment type="caution">
    <text evidence="1">The sequence shown here is derived from an EMBL/GenBank/DDBJ whole genome shotgun (WGS) entry which is preliminary data.</text>
</comment>